<dbReference type="OrthoDB" id="5836119at2759"/>
<keyword evidence="3" id="KW-0804">Transcription</keyword>
<dbReference type="Pfam" id="PF05132">
    <property type="entry name" value="RNA_pol_Rpc4"/>
    <property type="match status" value="1"/>
</dbReference>
<evidence type="ECO:0000313" key="6">
    <source>
        <dbReference type="EMBL" id="KAJ5068110.1"/>
    </source>
</evidence>
<proteinExistence type="predicted"/>
<comment type="subcellular location">
    <subcellularLocation>
        <location evidence="1">Nucleus</location>
    </subcellularLocation>
</comment>
<dbReference type="GO" id="GO:0003677">
    <property type="term" value="F:DNA binding"/>
    <property type="evidence" value="ECO:0007669"/>
    <property type="project" value="InterPro"/>
</dbReference>
<dbReference type="Proteomes" id="UP001149090">
    <property type="component" value="Unassembled WGS sequence"/>
</dbReference>
<evidence type="ECO:0000256" key="2">
    <source>
        <dbReference type="ARBA" id="ARBA00022478"/>
    </source>
</evidence>
<evidence type="ECO:0000256" key="1">
    <source>
        <dbReference type="ARBA" id="ARBA00004123"/>
    </source>
</evidence>
<feature type="compositionally biased region" description="Polar residues" evidence="5">
    <location>
        <begin position="62"/>
        <end position="91"/>
    </location>
</feature>
<evidence type="ECO:0000313" key="7">
    <source>
        <dbReference type="Proteomes" id="UP001149090"/>
    </source>
</evidence>
<dbReference type="GO" id="GO:0005666">
    <property type="term" value="C:RNA polymerase III complex"/>
    <property type="evidence" value="ECO:0007669"/>
    <property type="project" value="InterPro"/>
</dbReference>
<comment type="caution">
    <text evidence="6">The sequence shown here is derived from an EMBL/GenBank/DDBJ whole genome shotgun (WGS) entry which is preliminary data.</text>
</comment>
<dbReference type="PANTHER" id="PTHR13408">
    <property type="entry name" value="DNA-DIRECTED RNA POLYMERASE III"/>
    <property type="match status" value="1"/>
</dbReference>
<gene>
    <name evidence="6" type="ORF">M0811_12570</name>
</gene>
<name>A0A9Q0L935_ANAIG</name>
<feature type="region of interest" description="Disordered" evidence="5">
    <location>
        <begin position="17"/>
        <end position="91"/>
    </location>
</feature>
<dbReference type="AlphaFoldDB" id="A0A9Q0L935"/>
<sequence>MMDLDEDSPFFATRRIRSISKEVPQARLPLNSIPLQIKRTKPKNHSKHQQKQSNKNKDKETQITNSSEFETLGNSSFSESENQVQMQQEQDPQLLFQPNLTPFRNQNQGKKQKTINEDILQKKLEMFTKQFEKKEQINLAKKEFRTKKAQEESEIKRATFQKEVFSFGPQKFIERETNIIKEEVFDSHEQEIEMFGNIFEEPCKLPLLETKQNEVQNEKDLEEDFEEKIANDLFLDSDGNLLEKEMFWMQFPARMPFLFSTSNTLEQNQNQNENQNENLNENQNNENQNQNQNNQNQNQTINFNEIRKLKKDKIVNNKESGRIGSLYIHKSGKVRIKLGENILFSVNQGISPHNYQTGVLIDKNGNCCQVGDKFKKIVCYPNLNSMIEAISSDMEFEK</sequence>
<organism evidence="6 7">
    <name type="scientific">Anaeramoeba ignava</name>
    <name type="common">Anaerobic marine amoeba</name>
    <dbReference type="NCBI Taxonomy" id="1746090"/>
    <lineage>
        <taxon>Eukaryota</taxon>
        <taxon>Metamonada</taxon>
        <taxon>Anaeramoebidae</taxon>
        <taxon>Anaeramoeba</taxon>
    </lineage>
</organism>
<feature type="compositionally biased region" description="Basic residues" evidence="5">
    <location>
        <begin position="38"/>
        <end position="50"/>
    </location>
</feature>
<evidence type="ECO:0000256" key="3">
    <source>
        <dbReference type="ARBA" id="ARBA00023163"/>
    </source>
</evidence>
<dbReference type="GO" id="GO:0042797">
    <property type="term" value="P:tRNA transcription by RNA polymerase III"/>
    <property type="evidence" value="ECO:0007669"/>
    <property type="project" value="TreeGrafter"/>
</dbReference>
<keyword evidence="4" id="KW-0539">Nucleus</keyword>
<accession>A0A9Q0L935</accession>
<protein>
    <submittedName>
        <fullName evidence="6">DNA-directed RNA polymerase iii subunit rpc4</fullName>
    </submittedName>
</protein>
<dbReference type="InterPro" id="IPR007811">
    <property type="entry name" value="RPC4"/>
</dbReference>
<dbReference type="EMBL" id="JAPDFW010000120">
    <property type="protein sequence ID" value="KAJ5068110.1"/>
    <property type="molecule type" value="Genomic_DNA"/>
</dbReference>
<evidence type="ECO:0000256" key="5">
    <source>
        <dbReference type="SAM" id="MobiDB-lite"/>
    </source>
</evidence>
<keyword evidence="2 6" id="KW-0240">DNA-directed RNA polymerase</keyword>
<evidence type="ECO:0000256" key="4">
    <source>
        <dbReference type="ARBA" id="ARBA00023242"/>
    </source>
</evidence>
<keyword evidence="7" id="KW-1185">Reference proteome</keyword>
<reference evidence="6" key="1">
    <citation type="submission" date="2022-10" db="EMBL/GenBank/DDBJ databases">
        <title>Novel sulphate-reducing endosymbionts in the free-living metamonad Anaeramoeba.</title>
        <authorList>
            <person name="Jerlstrom-Hultqvist J."/>
            <person name="Cepicka I."/>
            <person name="Gallot-Lavallee L."/>
            <person name="Salas-Leiva D."/>
            <person name="Curtis B.A."/>
            <person name="Zahonova K."/>
            <person name="Pipaliya S."/>
            <person name="Dacks J."/>
            <person name="Roger A.J."/>
        </authorList>
    </citation>
    <scope>NUCLEOTIDE SEQUENCE</scope>
    <source>
        <strain evidence="6">BMAN</strain>
    </source>
</reference>
<dbReference type="PANTHER" id="PTHR13408:SF0">
    <property type="entry name" value="DNA-DIRECTED RNA POLYMERASE III SUBUNIT RPC4"/>
    <property type="match status" value="1"/>
</dbReference>
<feature type="region of interest" description="Disordered" evidence="5">
    <location>
        <begin position="269"/>
        <end position="296"/>
    </location>
</feature>